<evidence type="ECO:0000313" key="3">
    <source>
        <dbReference type="Proteomes" id="UP000310458"/>
    </source>
</evidence>
<dbReference type="EMBL" id="VAVZ01000019">
    <property type="protein sequence ID" value="TLP97042.1"/>
    <property type="molecule type" value="Genomic_DNA"/>
</dbReference>
<accession>A0A5R9BAM6</accession>
<gene>
    <name evidence="2" type="ORF">FEF26_08030</name>
</gene>
<dbReference type="CDD" id="cd00761">
    <property type="entry name" value="Glyco_tranf_GTA_type"/>
    <property type="match status" value="1"/>
</dbReference>
<dbReference type="OrthoDB" id="153025at2"/>
<dbReference type="Gene3D" id="3.90.550.10">
    <property type="entry name" value="Spore Coat Polysaccharide Biosynthesis Protein SpsA, Chain A"/>
    <property type="match status" value="1"/>
</dbReference>
<name>A0A5R9BAM6_9MICC</name>
<sequence length="309" mass="34125">MNSVMPLVSVILATNRIGPFFPEALASVEAQSYSNVELIVVDDGAPESAEVDLAVSSITNARVIHQAAAGVSVARNVGIAAAQGEYVAFLDDDDRWDPRRLELQVGHFLATPHAVACYCGMRTINHEGEVLAHADQVPVADRLDIARRSTGIILPNTMVRRAALVAAGGFHAGIRLAEDLDLMLRLAERGDFLFEPQALVDYRNHGSNTTRRHRDLVESIERVLRLHRGNAHERGDIDLVEALDESLRKNRRFAWWSAGRAAKAELQHRRPFKAAGEFRWALMAAPTGLVDGGLRSLQRIRRRSSKQLP</sequence>
<dbReference type="AlphaFoldDB" id="A0A5R9BAM6"/>
<proteinExistence type="predicted"/>
<protein>
    <submittedName>
        <fullName evidence="2">Glycosyltransferase</fullName>
    </submittedName>
</protein>
<dbReference type="Proteomes" id="UP000310458">
    <property type="component" value="Unassembled WGS sequence"/>
</dbReference>
<dbReference type="SUPFAM" id="SSF53448">
    <property type="entry name" value="Nucleotide-diphospho-sugar transferases"/>
    <property type="match status" value="1"/>
</dbReference>
<dbReference type="GO" id="GO:0016758">
    <property type="term" value="F:hexosyltransferase activity"/>
    <property type="evidence" value="ECO:0007669"/>
    <property type="project" value="UniProtKB-ARBA"/>
</dbReference>
<dbReference type="PANTHER" id="PTHR22916">
    <property type="entry name" value="GLYCOSYLTRANSFERASE"/>
    <property type="match status" value="1"/>
</dbReference>
<feature type="domain" description="Glycosyltransferase 2-like" evidence="1">
    <location>
        <begin position="10"/>
        <end position="128"/>
    </location>
</feature>
<dbReference type="InterPro" id="IPR001173">
    <property type="entry name" value="Glyco_trans_2-like"/>
</dbReference>
<organism evidence="2 3">
    <name type="scientific">Nesterenkonia salmonea</name>
    <dbReference type="NCBI Taxonomy" id="1804987"/>
    <lineage>
        <taxon>Bacteria</taxon>
        <taxon>Bacillati</taxon>
        <taxon>Actinomycetota</taxon>
        <taxon>Actinomycetes</taxon>
        <taxon>Micrococcales</taxon>
        <taxon>Micrococcaceae</taxon>
        <taxon>Nesterenkonia</taxon>
    </lineage>
</organism>
<evidence type="ECO:0000259" key="1">
    <source>
        <dbReference type="Pfam" id="PF00535"/>
    </source>
</evidence>
<dbReference type="InterPro" id="IPR029044">
    <property type="entry name" value="Nucleotide-diphossugar_trans"/>
</dbReference>
<comment type="caution">
    <text evidence="2">The sequence shown here is derived from an EMBL/GenBank/DDBJ whole genome shotgun (WGS) entry which is preliminary data.</text>
</comment>
<keyword evidence="3" id="KW-1185">Reference proteome</keyword>
<keyword evidence="2" id="KW-0808">Transferase</keyword>
<dbReference type="PANTHER" id="PTHR22916:SF3">
    <property type="entry name" value="UDP-GLCNAC:BETAGAL BETA-1,3-N-ACETYLGLUCOSAMINYLTRANSFERASE-LIKE PROTEIN 1"/>
    <property type="match status" value="1"/>
</dbReference>
<reference evidence="2 3" key="1">
    <citation type="submission" date="2019-05" db="EMBL/GenBank/DDBJ databases">
        <title>Nesterenkonia sp. GY074 isolated from the Southern Atlantic Ocean.</title>
        <authorList>
            <person name="Zhang G."/>
        </authorList>
    </citation>
    <scope>NUCLEOTIDE SEQUENCE [LARGE SCALE GENOMIC DNA]</scope>
    <source>
        <strain evidence="2 3">GY074</strain>
    </source>
</reference>
<evidence type="ECO:0000313" key="2">
    <source>
        <dbReference type="EMBL" id="TLP97042.1"/>
    </source>
</evidence>
<dbReference type="Pfam" id="PF00535">
    <property type="entry name" value="Glycos_transf_2"/>
    <property type="match status" value="1"/>
</dbReference>
<dbReference type="RefSeq" id="WP_138253026.1">
    <property type="nucleotide sequence ID" value="NZ_VAVZ01000019.1"/>
</dbReference>